<proteinExistence type="predicted"/>
<sequence length="208" mass="22668">MPSNVPDLSALPPVLGEQLFRQLGAVLVVDGGQVHDLPVVYETLELRRVHRHDVGQVVGRDGDVEFLVVLRGRRRPHVIDLDAELIGIGARPDVVVDRLAFAELGALGDRAYRGHLDRRVVLAERIGRGFRLAGCGRAASAAGARGGAAACLIFRVVSVIAAACRERRYEREREQNRADPLPFHRATHPLVVDGSVFNRIIATREAGS</sequence>
<comment type="caution">
    <text evidence="1">The sequence shown here is derived from an EMBL/GenBank/DDBJ whole genome shotgun (WGS) entry which is preliminary data.</text>
</comment>
<gene>
    <name evidence="1" type="ORF">OMP40_36315</name>
</gene>
<organism evidence="1 2">
    <name type="scientific">Cohnella rhizosphaerae</name>
    <dbReference type="NCBI Taxonomy" id="1457232"/>
    <lineage>
        <taxon>Bacteria</taxon>
        <taxon>Bacillati</taxon>
        <taxon>Bacillota</taxon>
        <taxon>Bacilli</taxon>
        <taxon>Bacillales</taxon>
        <taxon>Paenibacillaceae</taxon>
        <taxon>Cohnella</taxon>
    </lineage>
</organism>
<evidence type="ECO:0000313" key="2">
    <source>
        <dbReference type="Proteomes" id="UP001153404"/>
    </source>
</evidence>
<dbReference type="EMBL" id="JAPDIA010000009">
    <property type="protein sequence ID" value="MDG0814138.1"/>
    <property type="molecule type" value="Genomic_DNA"/>
</dbReference>
<dbReference type="Proteomes" id="UP001153404">
    <property type="component" value="Unassembled WGS sequence"/>
</dbReference>
<reference evidence="1" key="1">
    <citation type="submission" date="2022-10" db="EMBL/GenBank/DDBJ databases">
        <title>Comparative genomic analysis of Cohnella hashimotonis sp. nov., isolated from the International Space Station.</title>
        <authorList>
            <person name="Simpson A."/>
            <person name="Venkateswaran K."/>
        </authorList>
    </citation>
    <scope>NUCLEOTIDE SEQUENCE</scope>
    <source>
        <strain evidence="1">DSM 28161</strain>
    </source>
</reference>
<dbReference type="RefSeq" id="WP_277538819.1">
    <property type="nucleotide sequence ID" value="NZ_JAPDIA010000009.1"/>
</dbReference>
<keyword evidence="2" id="KW-1185">Reference proteome</keyword>
<dbReference type="AlphaFoldDB" id="A0A9X4QX21"/>
<accession>A0A9X4QX21</accession>
<protein>
    <submittedName>
        <fullName evidence="1">Uncharacterized protein</fullName>
    </submittedName>
</protein>
<evidence type="ECO:0000313" key="1">
    <source>
        <dbReference type="EMBL" id="MDG0814138.1"/>
    </source>
</evidence>
<name>A0A9X4QX21_9BACL</name>